<dbReference type="Proteomes" id="UP000822476">
    <property type="component" value="Unassembled WGS sequence"/>
</dbReference>
<dbReference type="GO" id="GO:0004867">
    <property type="term" value="F:serine-type endopeptidase inhibitor activity"/>
    <property type="evidence" value="ECO:0007669"/>
    <property type="project" value="InterPro"/>
</dbReference>
<feature type="domain" description="BPTI/Kunitz inhibitor" evidence="1">
    <location>
        <begin position="1"/>
        <end position="36"/>
    </location>
</feature>
<dbReference type="Pfam" id="PF00014">
    <property type="entry name" value="Kunitz_BPTI"/>
    <property type="match status" value="1"/>
</dbReference>
<organism evidence="2 3">
    <name type="scientific">Paragonimus skrjabini miyazakii</name>
    <dbReference type="NCBI Taxonomy" id="59628"/>
    <lineage>
        <taxon>Eukaryota</taxon>
        <taxon>Metazoa</taxon>
        <taxon>Spiralia</taxon>
        <taxon>Lophotrochozoa</taxon>
        <taxon>Platyhelminthes</taxon>
        <taxon>Trematoda</taxon>
        <taxon>Digenea</taxon>
        <taxon>Plagiorchiida</taxon>
        <taxon>Troglotremata</taxon>
        <taxon>Troglotrematidae</taxon>
        <taxon>Paragonimus</taxon>
    </lineage>
</organism>
<dbReference type="PROSITE" id="PS50279">
    <property type="entry name" value="BPTI_KUNITZ_2"/>
    <property type="match status" value="1"/>
</dbReference>
<dbReference type="InterPro" id="IPR036880">
    <property type="entry name" value="Kunitz_BPTI_sf"/>
</dbReference>
<keyword evidence="3" id="KW-1185">Reference proteome</keyword>
<comment type="caution">
    <text evidence="2">The sequence shown here is derived from an EMBL/GenBank/DDBJ whole genome shotgun (WGS) entry which is preliminary data.</text>
</comment>
<dbReference type="AlphaFoldDB" id="A0A8S9YHV3"/>
<evidence type="ECO:0000313" key="2">
    <source>
        <dbReference type="EMBL" id="KAF7234057.1"/>
    </source>
</evidence>
<dbReference type="Gene3D" id="4.10.410.10">
    <property type="entry name" value="Pancreatic trypsin inhibitor Kunitz domain"/>
    <property type="match status" value="1"/>
</dbReference>
<gene>
    <name evidence="2" type="ORF">EG68_12638</name>
</gene>
<dbReference type="InterPro" id="IPR002223">
    <property type="entry name" value="Kunitz_BPTI"/>
</dbReference>
<name>A0A8S9YHV3_9TREM</name>
<sequence length="37" mass="4336">MYGYKMLERRCVPFTYHGYGGNGNRFFNMRACSAACY</sequence>
<accession>A0A8S9YHV3</accession>
<proteinExistence type="predicted"/>
<protein>
    <recommendedName>
        <fullName evidence="1">BPTI/Kunitz inhibitor domain-containing protein</fullName>
    </recommendedName>
</protein>
<evidence type="ECO:0000259" key="1">
    <source>
        <dbReference type="PROSITE" id="PS50279"/>
    </source>
</evidence>
<dbReference type="EMBL" id="JTDE01014499">
    <property type="protein sequence ID" value="KAF7234057.1"/>
    <property type="molecule type" value="Genomic_DNA"/>
</dbReference>
<dbReference type="OrthoDB" id="4473401at2759"/>
<evidence type="ECO:0000313" key="3">
    <source>
        <dbReference type="Proteomes" id="UP000822476"/>
    </source>
</evidence>
<reference evidence="2" key="1">
    <citation type="submission" date="2019-07" db="EMBL/GenBank/DDBJ databases">
        <title>Annotation for the trematode Paragonimus miyazaki's.</title>
        <authorList>
            <person name="Choi Y.-J."/>
        </authorList>
    </citation>
    <scope>NUCLEOTIDE SEQUENCE</scope>
    <source>
        <strain evidence="2">Japan</strain>
    </source>
</reference>
<dbReference type="SUPFAM" id="SSF57362">
    <property type="entry name" value="BPTI-like"/>
    <property type="match status" value="1"/>
</dbReference>